<protein>
    <submittedName>
        <fullName evidence="3">Reverse transcriptase</fullName>
    </submittedName>
</protein>
<keyword evidence="3" id="KW-0548">Nucleotidyltransferase</keyword>
<dbReference type="EMBL" id="AWWV01006568">
    <property type="protein sequence ID" value="OMP00911.1"/>
    <property type="molecule type" value="Genomic_DNA"/>
</dbReference>
<keyword evidence="3" id="KW-0695">RNA-directed DNA polymerase</keyword>
<dbReference type="Gramene" id="OMP00911">
    <property type="protein sequence ID" value="OMP00911"/>
    <property type="gene ID" value="CCACVL1_03253"/>
</dbReference>
<feature type="domain" description="Reverse transcriptase" evidence="2">
    <location>
        <begin position="753"/>
        <end position="1033"/>
    </location>
</feature>
<evidence type="ECO:0000313" key="4">
    <source>
        <dbReference type="Proteomes" id="UP000188268"/>
    </source>
</evidence>
<dbReference type="GO" id="GO:0003964">
    <property type="term" value="F:RNA-directed DNA polymerase activity"/>
    <property type="evidence" value="ECO:0007669"/>
    <property type="project" value="UniProtKB-KW"/>
</dbReference>
<dbReference type="SUPFAM" id="SSF56672">
    <property type="entry name" value="DNA/RNA polymerases"/>
    <property type="match status" value="1"/>
</dbReference>
<dbReference type="InterPro" id="IPR000477">
    <property type="entry name" value="RT_dom"/>
</dbReference>
<dbReference type="InterPro" id="IPR026960">
    <property type="entry name" value="RVT-Znf"/>
</dbReference>
<dbReference type="Gene3D" id="3.60.10.10">
    <property type="entry name" value="Endonuclease/exonuclease/phosphatase"/>
    <property type="match status" value="1"/>
</dbReference>
<proteinExistence type="predicted"/>
<gene>
    <name evidence="3" type="ORF">CCACVL1_03253</name>
</gene>
<dbReference type="PANTHER" id="PTHR33116">
    <property type="entry name" value="REVERSE TRANSCRIPTASE ZINC-BINDING DOMAIN-CONTAINING PROTEIN-RELATED-RELATED"/>
    <property type="match status" value="1"/>
</dbReference>
<dbReference type="Pfam" id="PF14111">
    <property type="entry name" value="DUF4283"/>
    <property type="match status" value="1"/>
</dbReference>
<dbReference type="InterPro" id="IPR025558">
    <property type="entry name" value="DUF4283"/>
</dbReference>
<dbReference type="Pfam" id="PF00078">
    <property type="entry name" value="RVT_1"/>
    <property type="match status" value="1"/>
</dbReference>
<feature type="region of interest" description="Disordered" evidence="1">
    <location>
        <begin position="40"/>
        <end position="71"/>
    </location>
</feature>
<feature type="region of interest" description="Disordered" evidence="1">
    <location>
        <begin position="501"/>
        <end position="529"/>
    </location>
</feature>
<dbReference type="InterPro" id="IPR043502">
    <property type="entry name" value="DNA/RNA_pol_sf"/>
</dbReference>
<dbReference type="Proteomes" id="UP000188268">
    <property type="component" value="Unassembled WGS sequence"/>
</dbReference>
<sequence>METQRERSGEEEDLLARSTKKIKSAKVNFVEDFDHVMDENQDDFGSIPSDAFESDGGANDNGDGGDKCNSMANANLDAEVRSPRQTESTAPSFRDMVRGDSRAKTFDEEDIFGVLTENEGLIEVSTVDSWPALRTSPKMKQFLHFKWRNCLIVKLLGRNIGYKTLQTRVTNMWKPRGHLELIDLGEGFFVAKFSLEEDLQFALAEGPWVIFGHYLTVRRWRPDFRPSEAVINSTAAWIRFPELPTEYFDERFLLALGNTIGRAIKVDKTTHFAFRGKFARVCVEIDLNKKLVPNVMVDDRWTRVEYEGLPLFCFHCGYIEHRDCSDFKAQIVETNSKGDAETHANAIEVNGGTHSNQVEEQGVGAVGSRFAALANIPEQDSVIPITKDGDGLGLGATTHQSTHMAWKVRGTSGGKSGHVPKNKNQDKENMMSRETRMVEGIDGSTIQGNKAIELGHEESSSFSTRPIRNWETSTEVVDVDALDCGDMIIDGQMRLGNSMVDGTKNAFKHPSSMKSSDYRNRDPPNSDNLSFVPETQHLDGDFRIADPIGFSGGLWICWEAQHVSLEILYTSTQVIHAIVRVPGETEWLLSAVYASPLLTVRKKLWDQMEEFALVVRLPWMMLGDFNDISNSSEKFGGATTSIDRCLRFNTMVTNCGLLDLGFQGPTYTWTNRRQGRHRIHERLDRALSNVEWRLRFPEAIVKHLPRFYSDHCPILVQYTGIDLVKLNVGCPTLATEQFQPLDAPITLEELVRDAFDNGCFPEELNETLLVFIPKVQHPEYLKQFRPISLCCVAYKVITKVLVNRIRPHLGDLIAPTQVSFIPGRQAADNILLAQELIYTIRRCSSKNGLMAVKIDLAKAYDRVNWSFLRDTLREFGFSDKWIRLIMFCVESSKMAVLWNGEKLDSFLPQRGLRQGDPPSPYLFVLCMERLGHLIDREVRTGAWKPIKAGRNCPGISYLFFVDDLFLFSRADPSQATVIKHVLDEFCMASGAKISLEKSKLFVSPKARGSGRDMSSLLGITGSDNLGKYLGVPLIHGRVTKATFKEIIEKVQSMLSSWKSRFLSLAGRATLISSVTTSIPAYNMMTMALPKNVTRSLDSLNNRFLWGGNEQKRGVHLVSWEDVCRPKRMGGLGLRRMELHNIALLQKTAWRFITEEDSLWVKFIKAKYRVRDDVFNFIRNRQGTSASWSYTWKGIMKALTYLEHGLKWRIGNGSLVRFWTDPWLLNEPILQVIDSYSQVNDTEVFVRDYRHTEGGWDSDKLFQELPLDLALKILGYPIPRLLEVKDRRIWKYTANGVFNTQSAYLASIDEEVDDAHSGWKWFWRLPALARWLHFLWLVRRGRLLTNSLRASWGLGDALCRLCGVTEKSIMHTLRDCTHAYKVWVALGKMPDNESFFEWVDANLLFTELHGDVEWRVIFIVTLWRLWTRRCDFVMKNGEIGLEEGALVALILHSAGEVMQNLVRETRLRETFETCGSLGAMVSS</sequence>
<evidence type="ECO:0000259" key="2">
    <source>
        <dbReference type="PROSITE" id="PS50878"/>
    </source>
</evidence>
<evidence type="ECO:0000313" key="3">
    <source>
        <dbReference type="EMBL" id="OMP00911.1"/>
    </source>
</evidence>
<dbReference type="CDD" id="cd01650">
    <property type="entry name" value="RT_nLTR_like"/>
    <property type="match status" value="1"/>
</dbReference>
<keyword evidence="4" id="KW-1185">Reference proteome</keyword>
<dbReference type="OrthoDB" id="428918at2759"/>
<evidence type="ECO:0000256" key="1">
    <source>
        <dbReference type="SAM" id="MobiDB-lite"/>
    </source>
</evidence>
<comment type="caution">
    <text evidence="3">The sequence shown here is derived from an EMBL/GenBank/DDBJ whole genome shotgun (WGS) entry which is preliminary data.</text>
</comment>
<dbReference type="PANTHER" id="PTHR33116:SF70">
    <property type="entry name" value="NON-LTR RETROELEMENT REVERSE TRANSCRIPTASE-LIKE PROTEIN"/>
    <property type="match status" value="1"/>
</dbReference>
<organism evidence="3 4">
    <name type="scientific">Corchorus capsularis</name>
    <name type="common">Jute</name>
    <dbReference type="NCBI Taxonomy" id="210143"/>
    <lineage>
        <taxon>Eukaryota</taxon>
        <taxon>Viridiplantae</taxon>
        <taxon>Streptophyta</taxon>
        <taxon>Embryophyta</taxon>
        <taxon>Tracheophyta</taxon>
        <taxon>Spermatophyta</taxon>
        <taxon>Magnoliopsida</taxon>
        <taxon>eudicotyledons</taxon>
        <taxon>Gunneridae</taxon>
        <taxon>Pentapetalae</taxon>
        <taxon>rosids</taxon>
        <taxon>malvids</taxon>
        <taxon>Malvales</taxon>
        <taxon>Malvaceae</taxon>
        <taxon>Grewioideae</taxon>
        <taxon>Apeibeae</taxon>
        <taxon>Corchorus</taxon>
    </lineage>
</organism>
<dbReference type="PROSITE" id="PS50878">
    <property type="entry name" value="RT_POL"/>
    <property type="match status" value="1"/>
</dbReference>
<keyword evidence="3" id="KW-0808">Transferase</keyword>
<reference evidence="3 4" key="1">
    <citation type="submission" date="2013-09" db="EMBL/GenBank/DDBJ databases">
        <title>Corchorus capsularis genome sequencing.</title>
        <authorList>
            <person name="Alam M."/>
            <person name="Haque M.S."/>
            <person name="Islam M.S."/>
            <person name="Emdad E.M."/>
            <person name="Islam M.M."/>
            <person name="Ahmed B."/>
            <person name="Halim A."/>
            <person name="Hossen Q.M.M."/>
            <person name="Hossain M.Z."/>
            <person name="Ahmed R."/>
            <person name="Khan M.M."/>
            <person name="Islam R."/>
            <person name="Rashid M.M."/>
            <person name="Khan S.A."/>
            <person name="Rahman M.S."/>
            <person name="Alam M."/>
        </authorList>
    </citation>
    <scope>NUCLEOTIDE SEQUENCE [LARGE SCALE GENOMIC DNA]</scope>
    <source>
        <strain evidence="4">cv. CVL-1</strain>
        <tissue evidence="3">Whole seedling</tissue>
    </source>
</reference>
<dbReference type="STRING" id="210143.A0A1R3K1G6"/>
<name>A0A1R3K1G6_COCAP</name>
<dbReference type="InterPro" id="IPR036691">
    <property type="entry name" value="Endo/exonu/phosph_ase_sf"/>
</dbReference>
<dbReference type="OMA" id="RRINNIM"/>
<accession>A0A1R3K1G6</accession>
<dbReference type="Pfam" id="PF13966">
    <property type="entry name" value="zf-RVT"/>
    <property type="match status" value="1"/>
</dbReference>
<dbReference type="SUPFAM" id="SSF56219">
    <property type="entry name" value="DNase I-like"/>
    <property type="match status" value="1"/>
</dbReference>
<feature type="region of interest" description="Disordered" evidence="1">
    <location>
        <begin position="408"/>
        <end position="427"/>
    </location>
</feature>